<keyword evidence="1" id="KW-0328">Glycosyltransferase</keyword>
<protein>
    <submittedName>
        <fullName evidence="4">Glycosyltransferase involved in cell wall bisynthesis</fullName>
    </submittedName>
</protein>
<dbReference type="Gene3D" id="3.90.550.10">
    <property type="entry name" value="Spore Coat Polysaccharide Biosynthesis Protein SpsA, Chain A"/>
    <property type="match status" value="1"/>
</dbReference>
<dbReference type="Proteomes" id="UP000184185">
    <property type="component" value="Unassembled WGS sequence"/>
</dbReference>
<dbReference type="InterPro" id="IPR029044">
    <property type="entry name" value="Nucleotide-diphossugar_trans"/>
</dbReference>
<dbReference type="Pfam" id="PF00535">
    <property type="entry name" value="Glycos_transf_2"/>
    <property type="match status" value="1"/>
</dbReference>
<reference evidence="4 5" key="1">
    <citation type="submission" date="2016-11" db="EMBL/GenBank/DDBJ databases">
        <authorList>
            <person name="Jaros S."/>
            <person name="Januszkiewicz K."/>
            <person name="Wedrychowicz H."/>
        </authorList>
    </citation>
    <scope>NUCLEOTIDE SEQUENCE [LARGE SCALE GENOMIC DNA]</scope>
    <source>
        <strain evidence="4 5">DSM 14809</strain>
    </source>
</reference>
<dbReference type="EMBL" id="FQYQ01000018">
    <property type="protein sequence ID" value="SHJ34810.1"/>
    <property type="molecule type" value="Genomic_DNA"/>
</dbReference>
<dbReference type="CDD" id="cd00761">
    <property type="entry name" value="Glyco_tranf_GTA_type"/>
    <property type="match status" value="1"/>
</dbReference>
<keyword evidence="5" id="KW-1185">Reference proteome</keyword>
<dbReference type="PANTHER" id="PTHR22916:SF51">
    <property type="entry name" value="GLYCOSYLTRANSFERASE EPSH-RELATED"/>
    <property type="match status" value="1"/>
</dbReference>
<dbReference type="GO" id="GO:0016757">
    <property type="term" value="F:glycosyltransferase activity"/>
    <property type="evidence" value="ECO:0007669"/>
    <property type="project" value="UniProtKB-KW"/>
</dbReference>
<evidence type="ECO:0000256" key="2">
    <source>
        <dbReference type="ARBA" id="ARBA00022679"/>
    </source>
</evidence>
<dbReference type="OrthoDB" id="3189257at2"/>
<evidence type="ECO:0000313" key="4">
    <source>
        <dbReference type="EMBL" id="SHJ34810.1"/>
    </source>
</evidence>
<organism evidence="4 5">
    <name type="scientific">Pseudobutyrivibrio xylanivorans DSM 14809</name>
    <dbReference type="NCBI Taxonomy" id="1123012"/>
    <lineage>
        <taxon>Bacteria</taxon>
        <taxon>Bacillati</taxon>
        <taxon>Bacillota</taxon>
        <taxon>Clostridia</taxon>
        <taxon>Lachnospirales</taxon>
        <taxon>Lachnospiraceae</taxon>
        <taxon>Pseudobutyrivibrio</taxon>
    </lineage>
</organism>
<dbReference type="PANTHER" id="PTHR22916">
    <property type="entry name" value="GLYCOSYLTRANSFERASE"/>
    <property type="match status" value="1"/>
</dbReference>
<evidence type="ECO:0000256" key="1">
    <source>
        <dbReference type="ARBA" id="ARBA00022676"/>
    </source>
</evidence>
<dbReference type="RefSeq" id="WP_072918239.1">
    <property type="nucleotide sequence ID" value="NZ_FQYQ01000018.1"/>
</dbReference>
<name>A0A1M6IK23_PSEXY</name>
<dbReference type="AlphaFoldDB" id="A0A1M6IK23"/>
<evidence type="ECO:0000259" key="3">
    <source>
        <dbReference type="Pfam" id="PF00535"/>
    </source>
</evidence>
<evidence type="ECO:0000313" key="5">
    <source>
        <dbReference type="Proteomes" id="UP000184185"/>
    </source>
</evidence>
<sequence length="310" mass="36239">MEYSVIIPIYNTEAYLKECLNSVAHQSFKDYEIILVDDGSKDHSGIICDAFAKEYEGLCTVIHKENGGLSSARNAGLDVAKGKWIVFVDSDDMISDKFFEKLEDAKSEYDAQLYSYNIRRIDINGNIGEKIIYTNENTGHRFINAQDLSCYISTRLSVYKDGWEAWGRIYKKSIIDEYKIRFVDTKKVFAEDLCFTLEYMLHVRAVFQLCDMLYFYRITPGSLVNRISQETMLLKLYNLGEYIYEKCKLYNKPLNKDFKSFFESLIGFHIEYKLKNLSDKDLDKQLDSIRNTKYGKKWANVHIRGNNFDK</sequence>
<dbReference type="InterPro" id="IPR001173">
    <property type="entry name" value="Glyco_trans_2-like"/>
</dbReference>
<feature type="domain" description="Glycosyltransferase 2-like" evidence="3">
    <location>
        <begin position="4"/>
        <end position="131"/>
    </location>
</feature>
<keyword evidence="2 4" id="KW-0808">Transferase</keyword>
<gene>
    <name evidence="4" type="ORF">SAMN02745725_02337</name>
</gene>
<dbReference type="SUPFAM" id="SSF53448">
    <property type="entry name" value="Nucleotide-diphospho-sugar transferases"/>
    <property type="match status" value="1"/>
</dbReference>
<accession>A0A1M6IK23</accession>
<proteinExistence type="predicted"/>